<dbReference type="SMART" id="SM00448">
    <property type="entry name" value="REC"/>
    <property type="match status" value="1"/>
</dbReference>
<accession>A0A3S9HBI6</accession>
<dbReference type="InterPro" id="IPR020449">
    <property type="entry name" value="Tscrpt_reg_AraC-type_HTH"/>
</dbReference>
<feature type="domain" description="Response regulatory" evidence="10">
    <location>
        <begin position="3"/>
        <end position="120"/>
    </location>
</feature>
<dbReference type="PROSITE" id="PS00041">
    <property type="entry name" value="HTH_ARAC_FAMILY_1"/>
    <property type="match status" value="1"/>
</dbReference>
<reference evidence="12" key="1">
    <citation type="submission" date="2018-12" db="EMBL/GenBank/DDBJ databases">
        <title>Complete genome sequencing of Jeotgalibaca sp. H21T32.</title>
        <authorList>
            <person name="Bae J.-W."/>
            <person name="Lee S.-Y."/>
        </authorList>
    </citation>
    <scope>NUCLEOTIDE SEQUENCE [LARGE SCALE GENOMIC DNA]</scope>
    <source>
        <strain evidence="12">H21T32</strain>
    </source>
</reference>
<evidence type="ECO:0000259" key="10">
    <source>
        <dbReference type="PROSITE" id="PS50110"/>
    </source>
</evidence>
<gene>
    <name evidence="11" type="ORF">EJN90_07685</name>
</gene>
<dbReference type="InterPro" id="IPR001789">
    <property type="entry name" value="Sig_transdc_resp-reg_receiver"/>
</dbReference>
<dbReference type="PROSITE" id="PS01124">
    <property type="entry name" value="HTH_ARAC_FAMILY_2"/>
    <property type="match status" value="1"/>
</dbReference>
<dbReference type="PRINTS" id="PR00032">
    <property type="entry name" value="HTHARAC"/>
</dbReference>
<evidence type="ECO:0000256" key="4">
    <source>
        <dbReference type="ARBA" id="ARBA00023012"/>
    </source>
</evidence>
<dbReference type="InterPro" id="IPR018060">
    <property type="entry name" value="HTH_AraC"/>
</dbReference>
<evidence type="ECO:0000259" key="9">
    <source>
        <dbReference type="PROSITE" id="PS01124"/>
    </source>
</evidence>
<dbReference type="Gene3D" id="1.10.10.60">
    <property type="entry name" value="Homeodomain-like"/>
    <property type="match status" value="2"/>
</dbReference>
<feature type="domain" description="HTH araC/xylS-type" evidence="9">
    <location>
        <begin position="403"/>
        <end position="501"/>
    </location>
</feature>
<dbReference type="OrthoDB" id="342399at2"/>
<name>A0A3S9HBI6_9LACT</name>
<evidence type="ECO:0000256" key="8">
    <source>
        <dbReference type="PROSITE-ProRule" id="PRU00169"/>
    </source>
</evidence>
<keyword evidence="5" id="KW-0805">Transcription regulation</keyword>
<dbReference type="RefSeq" id="WP_126110023.1">
    <property type="nucleotide sequence ID" value="NZ_CP034465.1"/>
</dbReference>
<evidence type="ECO:0000256" key="6">
    <source>
        <dbReference type="ARBA" id="ARBA00023125"/>
    </source>
</evidence>
<evidence type="ECO:0000256" key="5">
    <source>
        <dbReference type="ARBA" id="ARBA00023015"/>
    </source>
</evidence>
<proteinExistence type="predicted"/>
<evidence type="ECO:0000256" key="7">
    <source>
        <dbReference type="ARBA" id="ARBA00023163"/>
    </source>
</evidence>
<dbReference type="Gene3D" id="3.40.50.2300">
    <property type="match status" value="1"/>
</dbReference>
<dbReference type="GO" id="GO:0000160">
    <property type="term" value="P:phosphorelay signal transduction system"/>
    <property type="evidence" value="ECO:0007669"/>
    <property type="project" value="UniProtKB-KW"/>
</dbReference>
<feature type="modified residue" description="4-aspartylphosphate" evidence="8">
    <location>
        <position position="55"/>
    </location>
</feature>
<evidence type="ECO:0000256" key="2">
    <source>
        <dbReference type="ARBA" id="ARBA00022490"/>
    </source>
</evidence>
<evidence type="ECO:0000313" key="11">
    <source>
        <dbReference type="EMBL" id="AZP04523.1"/>
    </source>
</evidence>
<dbReference type="PANTHER" id="PTHR42713">
    <property type="entry name" value="HISTIDINE KINASE-RELATED"/>
    <property type="match status" value="1"/>
</dbReference>
<dbReference type="EMBL" id="CP034465">
    <property type="protein sequence ID" value="AZP04523.1"/>
    <property type="molecule type" value="Genomic_DNA"/>
</dbReference>
<dbReference type="PROSITE" id="PS50110">
    <property type="entry name" value="RESPONSE_REGULATORY"/>
    <property type="match status" value="1"/>
</dbReference>
<keyword evidence="12" id="KW-1185">Reference proteome</keyword>
<dbReference type="Pfam" id="PF12833">
    <property type="entry name" value="HTH_18"/>
    <property type="match status" value="1"/>
</dbReference>
<comment type="subcellular location">
    <subcellularLocation>
        <location evidence="1">Cytoplasm</location>
    </subcellularLocation>
</comment>
<dbReference type="AlphaFoldDB" id="A0A3S9HBI6"/>
<evidence type="ECO:0000256" key="1">
    <source>
        <dbReference type="ARBA" id="ARBA00004496"/>
    </source>
</evidence>
<evidence type="ECO:0000256" key="3">
    <source>
        <dbReference type="ARBA" id="ARBA00022553"/>
    </source>
</evidence>
<dbReference type="InterPro" id="IPR018062">
    <property type="entry name" value="HTH_AraC-typ_CS"/>
</dbReference>
<dbReference type="SMART" id="SM00342">
    <property type="entry name" value="HTH_ARAC"/>
    <property type="match status" value="1"/>
</dbReference>
<dbReference type="InterPro" id="IPR011006">
    <property type="entry name" value="CheY-like_superfamily"/>
</dbReference>
<dbReference type="GO" id="GO:0005737">
    <property type="term" value="C:cytoplasm"/>
    <property type="evidence" value="ECO:0007669"/>
    <property type="project" value="UniProtKB-SubCell"/>
</dbReference>
<organism evidence="11 12">
    <name type="scientific">Jeotgalibaca ciconiae</name>
    <dbReference type="NCBI Taxonomy" id="2496265"/>
    <lineage>
        <taxon>Bacteria</taxon>
        <taxon>Bacillati</taxon>
        <taxon>Bacillota</taxon>
        <taxon>Bacilli</taxon>
        <taxon>Lactobacillales</taxon>
        <taxon>Carnobacteriaceae</taxon>
        <taxon>Jeotgalibaca</taxon>
    </lineage>
</organism>
<dbReference type="PANTHER" id="PTHR42713:SF3">
    <property type="entry name" value="TRANSCRIPTIONAL REGULATORY PROTEIN HPTR"/>
    <property type="match status" value="1"/>
</dbReference>
<keyword evidence="7" id="KW-0804">Transcription</keyword>
<dbReference type="SUPFAM" id="SSF46689">
    <property type="entry name" value="Homeodomain-like"/>
    <property type="match status" value="1"/>
</dbReference>
<dbReference type="CDD" id="cd17536">
    <property type="entry name" value="REC_YesN-like"/>
    <property type="match status" value="1"/>
</dbReference>
<evidence type="ECO:0000313" key="12">
    <source>
        <dbReference type="Proteomes" id="UP000273326"/>
    </source>
</evidence>
<keyword evidence="2" id="KW-0963">Cytoplasm</keyword>
<dbReference type="GO" id="GO:0003700">
    <property type="term" value="F:DNA-binding transcription factor activity"/>
    <property type="evidence" value="ECO:0007669"/>
    <property type="project" value="InterPro"/>
</dbReference>
<keyword evidence="3 8" id="KW-0597">Phosphoprotein</keyword>
<dbReference type="InterPro" id="IPR051552">
    <property type="entry name" value="HptR"/>
</dbReference>
<protein>
    <submittedName>
        <fullName evidence="11">Response regulator transcription factor</fullName>
    </submittedName>
</protein>
<dbReference type="Proteomes" id="UP000273326">
    <property type="component" value="Chromosome"/>
</dbReference>
<sequence length="507" mass="60012">MHTVLIVDDEPIVREGLAYIIEWEKEGFKIVGDARNGREGMEKILELQPDLVLTDVRMPVLDGIGMVEEAKDRGLNKEFLILSGYSDFSYAKEAIRLGVSSYLLKPIDEDELIEELRKISQRILEKEKQKQTLAFYEKYSHSSKIKEYLLSGQLNDELVSLLSYDYYQLIGCDYENGKVNRRSISEVFKNLLIGEGFLFNHGTTFFALVVNQTNREVRKVAVKLSEELSQLDQNLYLIVSSGIDQYEQLPILYQEVRRLKKKRYLYPDLKLLSEQTIAEKKEQKNNQADGFDKADWKEQLLWAIKNDEKDKIYSYLQAIGYYYKQNDWMERDIKADLAALFNYYCDEMEETVALPLKEREKRYIISIILSEQSLNQTFIFLNEIFIDFSRFFDTAYDNRDIVTEMKDYTRKNYHQNLTLQELGKELNYSHSYLGKKFRLQENMSYRTYLDLIRIEEAKRLLKENQFLVYEIAERVGYTNSDYFYKKFKKIVGKSPRSFQKDLREGND</sequence>
<keyword evidence="6" id="KW-0238">DNA-binding</keyword>
<keyword evidence="4" id="KW-0902">Two-component regulatory system</keyword>
<dbReference type="SUPFAM" id="SSF52172">
    <property type="entry name" value="CheY-like"/>
    <property type="match status" value="1"/>
</dbReference>
<dbReference type="Pfam" id="PF00072">
    <property type="entry name" value="Response_reg"/>
    <property type="match status" value="1"/>
</dbReference>
<dbReference type="GO" id="GO:0043565">
    <property type="term" value="F:sequence-specific DNA binding"/>
    <property type="evidence" value="ECO:0007669"/>
    <property type="project" value="InterPro"/>
</dbReference>
<dbReference type="InterPro" id="IPR009057">
    <property type="entry name" value="Homeodomain-like_sf"/>
</dbReference>
<dbReference type="KEGG" id="jeh:EJN90_07685"/>